<comment type="pathway">
    <text evidence="4">Cofactor biosynthesis; tetrahydrofolylpolyglutamate biosynthesis.</text>
</comment>
<organism evidence="26 27">
    <name type="scientific">Marinomonas communis</name>
    <dbReference type="NCBI Taxonomy" id="28254"/>
    <lineage>
        <taxon>Bacteria</taxon>
        <taxon>Pseudomonadati</taxon>
        <taxon>Pseudomonadota</taxon>
        <taxon>Gammaproteobacteria</taxon>
        <taxon>Oceanospirillales</taxon>
        <taxon>Oceanospirillaceae</taxon>
        <taxon>Marinomonas</taxon>
    </lineage>
</organism>
<dbReference type="SUPFAM" id="SSF53244">
    <property type="entry name" value="MurD-like peptide ligases, peptide-binding domain"/>
    <property type="match status" value="1"/>
</dbReference>
<evidence type="ECO:0000256" key="15">
    <source>
        <dbReference type="ARBA" id="ARBA00022909"/>
    </source>
</evidence>
<comment type="caution">
    <text evidence="26">The sequence shown here is derived from an EMBL/GenBank/DDBJ whole genome shotgun (WGS) entry which is preliminary data.</text>
</comment>
<keyword evidence="11" id="KW-0479">Metal-binding</keyword>
<evidence type="ECO:0000256" key="22">
    <source>
        <dbReference type="ARBA" id="ARBA00049161"/>
    </source>
</evidence>
<proteinExistence type="inferred from homology"/>
<dbReference type="NCBIfam" id="NF008101">
    <property type="entry name" value="PRK10846.1"/>
    <property type="match status" value="1"/>
</dbReference>
<dbReference type="InterPro" id="IPR036615">
    <property type="entry name" value="Mur_ligase_C_dom_sf"/>
</dbReference>
<evidence type="ECO:0000259" key="25">
    <source>
        <dbReference type="Pfam" id="PF08245"/>
    </source>
</evidence>
<evidence type="ECO:0000256" key="11">
    <source>
        <dbReference type="ARBA" id="ARBA00022723"/>
    </source>
</evidence>
<gene>
    <name evidence="26" type="ORF">C8D85_0521</name>
</gene>
<dbReference type="InterPro" id="IPR004101">
    <property type="entry name" value="Mur_ligase_C"/>
</dbReference>
<keyword evidence="14" id="KW-0460">Magnesium</keyword>
<comment type="similarity">
    <text evidence="5 23">Belongs to the folylpolyglutamate synthase family.</text>
</comment>
<dbReference type="GO" id="GO:0005737">
    <property type="term" value="C:cytoplasm"/>
    <property type="evidence" value="ECO:0007669"/>
    <property type="project" value="TreeGrafter"/>
</dbReference>
<comment type="catalytic activity">
    <reaction evidence="20">
        <text>10-formyltetrahydrofolyl-(gamma-L-Glu)(n) + L-glutamate + ATP = 10-formyltetrahydrofolyl-(gamma-L-Glu)(n+1) + ADP + phosphate + H(+)</text>
        <dbReference type="Rhea" id="RHEA:51904"/>
        <dbReference type="Rhea" id="RHEA-COMP:13088"/>
        <dbReference type="Rhea" id="RHEA-COMP:14300"/>
        <dbReference type="ChEBI" id="CHEBI:15378"/>
        <dbReference type="ChEBI" id="CHEBI:29985"/>
        <dbReference type="ChEBI" id="CHEBI:30616"/>
        <dbReference type="ChEBI" id="CHEBI:43474"/>
        <dbReference type="ChEBI" id="CHEBI:134413"/>
        <dbReference type="ChEBI" id="CHEBI:456216"/>
        <dbReference type="EC" id="6.3.2.17"/>
    </reaction>
</comment>
<dbReference type="InterPro" id="IPR001645">
    <property type="entry name" value="Folylpolyglutamate_synth"/>
</dbReference>
<evidence type="ECO:0000256" key="4">
    <source>
        <dbReference type="ARBA" id="ARBA00005150"/>
    </source>
</evidence>
<dbReference type="GO" id="GO:0005524">
    <property type="term" value="F:ATP binding"/>
    <property type="evidence" value="ECO:0007669"/>
    <property type="project" value="UniProtKB-KW"/>
</dbReference>
<dbReference type="GO" id="GO:0046654">
    <property type="term" value="P:tetrahydrofolate biosynthetic process"/>
    <property type="evidence" value="ECO:0007669"/>
    <property type="project" value="UniProtKB-UniPathway"/>
</dbReference>
<evidence type="ECO:0000256" key="17">
    <source>
        <dbReference type="ARBA" id="ARBA00030592"/>
    </source>
</evidence>
<dbReference type="PANTHER" id="PTHR11136">
    <property type="entry name" value="FOLYLPOLYGLUTAMATE SYNTHASE-RELATED"/>
    <property type="match status" value="1"/>
</dbReference>
<evidence type="ECO:0000256" key="20">
    <source>
        <dbReference type="ARBA" id="ARBA00047808"/>
    </source>
</evidence>
<evidence type="ECO:0000256" key="3">
    <source>
        <dbReference type="ARBA" id="ARBA00004799"/>
    </source>
</evidence>
<evidence type="ECO:0000256" key="12">
    <source>
        <dbReference type="ARBA" id="ARBA00022741"/>
    </source>
</evidence>
<evidence type="ECO:0000256" key="13">
    <source>
        <dbReference type="ARBA" id="ARBA00022840"/>
    </source>
</evidence>
<feature type="domain" description="Mur ligase central" evidence="25">
    <location>
        <begin position="47"/>
        <end position="201"/>
    </location>
</feature>
<evidence type="ECO:0000256" key="16">
    <source>
        <dbReference type="ARBA" id="ARBA00030048"/>
    </source>
</evidence>
<comment type="catalytic activity">
    <reaction evidence="21">
        <text>(6R)-5,10-methylenetetrahydrofolyl-(gamma-L-Glu)(n) + L-glutamate + ATP = (6R)-5,10-methylenetetrahydrofolyl-(gamma-L-Glu)(n+1) + ADP + phosphate + H(+)</text>
        <dbReference type="Rhea" id="RHEA:51912"/>
        <dbReference type="Rhea" id="RHEA-COMP:13257"/>
        <dbReference type="Rhea" id="RHEA-COMP:13258"/>
        <dbReference type="ChEBI" id="CHEBI:15378"/>
        <dbReference type="ChEBI" id="CHEBI:29985"/>
        <dbReference type="ChEBI" id="CHEBI:30616"/>
        <dbReference type="ChEBI" id="CHEBI:43474"/>
        <dbReference type="ChEBI" id="CHEBI:136572"/>
        <dbReference type="ChEBI" id="CHEBI:456216"/>
        <dbReference type="EC" id="6.3.2.17"/>
    </reaction>
</comment>
<evidence type="ECO:0000256" key="23">
    <source>
        <dbReference type="PIRNR" id="PIRNR001563"/>
    </source>
</evidence>
<dbReference type="EMBL" id="SNZA01000001">
    <property type="protein sequence ID" value="TDR15167.1"/>
    <property type="molecule type" value="Genomic_DNA"/>
</dbReference>
<dbReference type="PIRSF" id="PIRSF001563">
    <property type="entry name" value="Folylpolyglu_synth"/>
    <property type="match status" value="1"/>
</dbReference>
<evidence type="ECO:0000259" key="24">
    <source>
        <dbReference type="Pfam" id="PF02875"/>
    </source>
</evidence>
<dbReference type="GO" id="GO:0004326">
    <property type="term" value="F:tetrahydrofolylpolyglutamate synthase activity"/>
    <property type="evidence" value="ECO:0007669"/>
    <property type="project" value="UniProtKB-EC"/>
</dbReference>
<comment type="catalytic activity">
    <reaction evidence="19">
        <text>(6S)-5,6,7,8-tetrahydrofolyl-(gamma-L-Glu)(n) + L-glutamate + ATP = (6S)-5,6,7,8-tetrahydrofolyl-(gamma-L-Glu)(n+1) + ADP + phosphate + H(+)</text>
        <dbReference type="Rhea" id="RHEA:10580"/>
        <dbReference type="Rhea" id="RHEA-COMP:14738"/>
        <dbReference type="Rhea" id="RHEA-COMP:14740"/>
        <dbReference type="ChEBI" id="CHEBI:15378"/>
        <dbReference type="ChEBI" id="CHEBI:29985"/>
        <dbReference type="ChEBI" id="CHEBI:30616"/>
        <dbReference type="ChEBI" id="CHEBI:43474"/>
        <dbReference type="ChEBI" id="CHEBI:141005"/>
        <dbReference type="ChEBI" id="CHEBI:456216"/>
        <dbReference type="EC" id="6.3.2.17"/>
    </reaction>
</comment>
<evidence type="ECO:0000256" key="7">
    <source>
        <dbReference type="ARBA" id="ARBA00013023"/>
    </source>
</evidence>
<keyword evidence="15" id="KW-0289">Folate biosynthesis</keyword>
<dbReference type="NCBIfam" id="TIGR01499">
    <property type="entry name" value="folC"/>
    <property type="match status" value="1"/>
</dbReference>
<dbReference type="Gene3D" id="3.90.190.20">
    <property type="entry name" value="Mur ligase, C-terminal domain"/>
    <property type="match status" value="1"/>
</dbReference>
<protein>
    <recommendedName>
        <fullName evidence="9">Dihydrofolate synthase/folylpolyglutamate synthase</fullName>
        <ecNumber evidence="7">6.3.2.12</ecNumber>
        <ecNumber evidence="8">6.3.2.17</ecNumber>
    </recommendedName>
    <alternativeName>
        <fullName evidence="18">Folylpoly-gamma-glutamate synthetase-dihydrofolate synthetase</fullName>
    </alternativeName>
    <alternativeName>
        <fullName evidence="16">Folylpolyglutamate synthetase</fullName>
    </alternativeName>
    <alternativeName>
        <fullName evidence="17">Tetrahydrofolylpolyglutamate synthase</fullName>
    </alternativeName>
</protein>
<dbReference type="Gene3D" id="3.40.1190.10">
    <property type="entry name" value="Mur-like, catalytic domain"/>
    <property type="match status" value="1"/>
</dbReference>
<sequence>MTAKSLSEWLSYIESQHPAEIELGLERGLKVLNALNLGRPKAKVITVAGTNGKGSTCTMLTQYLVNAGFKVGTYTSPHFLRFNERVQVDAQECSDVLLCEAFEVIETTRGDTPLTYFEFSTLAALWVFNHLELDYWVLEVGLGGRLDSVNMIDTDLAVITSIALDHVDWLGDSIDGIGYEKAGIARKDKPLVSGVVNPPATIAKVAEEVGASLIQKHEDFSFSVDGKKWSWKGLGKEFAELPLPKLPLENAATVIATLLQLDLEINHTDLAALFESATLLGRFQLVEEAPCVYIDVAHNPEAASQLKTQIAQLEQPAIAVCGMLKDKDIASVMDTLKDSFTAWHFIDLPGPRGAKGEELSRYVQSDAICHPSMAEALSQAKQMAKTKDSVVIVFGSFLTVSEYLSTHVVK</sequence>
<dbReference type="Pfam" id="PF08245">
    <property type="entry name" value="Mur_ligase_M"/>
    <property type="match status" value="1"/>
</dbReference>
<reference evidence="26 27" key="1">
    <citation type="submission" date="2019-03" db="EMBL/GenBank/DDBJ databases">
        <title>Genomic Encyclopedia of Type Strains, Phase IV (KMG-IV): sequencing the most valuable type-strain genomes for metagenomic binning, comparative biology and taxonomic classification.</title>
        <authorList>
            <person name="Goeker M."/>
        </authorList>
    </citation>
    <scope>NUCLEOTIDE SEQUENCE [LARGE SCALE GENOMIC DNA]</scope>
    <source>
        <strain evidence="26 27">DSM 5604</strain>
    </source>
</reference>
<dbReference type="Proteomes" id="UP000295729">
    <property type="component" value="Unassembled WGS sequence"/>
</dbReference>
<evidence type="ECO:0000256" key="10">
    <source>
        <dbReference type="ARBA" id="ARBA00022598"/>
    </source>
</evidence>
<dbReference type="EC" id="6.3.2.17" evidence="8"/>
<dbReference type="InterPro" id="IPR036565">
    <property type="entry name" value="Mur-like_cat_sf"/>
</dbReference>
<dbReference type="Pfam" id="PF02875">
    <property type="entry name" value="Mur_ligase_C"/>
    <property type="match status" value="1"/>
</dbReference>
<evidence type="ECO:0000256" key="21">
    <source>
        <dbReference type="ARBA" id="ARBA00049035"/>
    </source>
</evidence>
<evidence type="ECO:0000256" key="1">
    <source>
        <dbReference type="ARBA" id="ARBA00001946"/>
    </source>
</evidence>
<comment type="function">
    <text evidence="2">Functions in two distinct reactions of the de novo folate biosynthetic pathway. Catalyzes the addition of a glutamate residue to dihydropteroate (7,8-dihydropteroate or H2Pte) to form dihydrofolate (7,8-dihydrofolate monoglutamate or H2Pte-Glu). Also catalyzes successive additions of L-glutamate to tetrahydrofolate or 10-formyltetrahydrofolate or 5,10-methylenetetrahydrofolate, leading to folylpolyglutamate derivatives.</text>
</comment>
<keyword evidence="12 23" id="KW-0547">Nucleotide-binding</keyword>
<evidence type="ECO:0000256" key="14">
    <source>
        <dbReference type="ARBA" id="ARBA00022842"/>
    </source>
</evidence>
<dbReference type="InterPro" id="IPR013221">
    <property type="entry name" value="Mur_ligase_cen"/>
</dbReference>
<comment type="cofactor">
    <cofactor evidence="1">
        <name>Mg(2+)</name>
        <dbReference type="ChEBI" id="CHEBI:18420"/>
    </cofactor>
</comment>
<dbReference type="RefSeq" id="WP_133559797.1">
    <property type="nucleotide sequence ID" value="NZ_SNZA01000001.1"/>
</dbReference>
<comment type="pathway">
    <text evidence="3">Cofactor biosynthesis; tetrahydrofolate biosynthesis; 7,8-dihydrofolate from 2-amino-4-hydroxy-6-hydroxymethyl-7,8-dihydropteridine diphosphate and 4-aminobenzoate: step 2/2.</text>
</comment>
<evidence type="ECO:0000313" key="27">
    <source>
        <dbReference type="Proteomes" id="UP000295729"/>
    </source>
</evidence>
<dbReference type="UniPathway" id="UPA00077">
    <property type="reaction ID" value="UER00157"/>
</dbReference>
<keyword evidence="13 23" id="KW-0067">ATP-binding</keyword>
<evidence type="ECO:0000256" key="9">
    <source>
        <dbReference type="ARBA" id="ARBA00019357"/>
    </source>
</evidence>
<evidence type="ECO:0000256" key="19">
    <source>
        <dbReference type="ARBA" id="ARBA00047493"/>
    </source>
</evidence>
<dbReference type="GO" id="GO:0008841">
    <property type="term" value="F:dihydrofolate synthase activity"/>
    <property type="evidence" value="ECO:0007669"/>
    <property type="project" value="UniProtKB-EC"/>
</dbReference>
<evidence type="ECO:0000256" key="8">
    <source>
        <dbReference type="ARBA" id="ARBA00013025"/>
    </source>
</evidence>
<feature type="domain" description="Mur ligase C-terminal" evidence="24">
    <location>
        <begin position="281"/>
        <end position="396"/>
    </location>
</feature>
<accession>A0A4R6XDA4</accession>
<name>A0A4R6XDA4_9GAMM</name>
<dbReference type="OrthoDB" id="9809356at2"/>
<dbReference type="AlphaFoldDB" id="A0A4R6XDA4"/>
<dbReference type="PANTHER" id="PTHR11136:SF0">
    <property type="entry name" value="DIHYDROFOLATE SYNTHETASE-RELATED"/>
    <property type="match status" value="1"/>
</dbReference>
<dbReference type="SUPFAM" id="SSF53623">
    <property type="entry name" value="MurD-like peptide ligases, catalytic domain"/>
    <property type="match status" value="1"/>
</dbReference>
<dbReference type="GO" id="GO:0046872">
    <property type="term" value="F:metal ion binding"/>
    <property type="evidence" value="ECO:0007669"/>
    <property type="project" value="UniProtKB-KW"/>
</dbReference>
<dbReference type="FunFam" id="3.40.1190.10:FF:000004">
    <property type="entry name" value="Dihydrofolate synthase/folylpolyglutamate synthase"/>
    <property type="match status" value="1"/>
</dbReference>
<evidence type="ECO:0000256" key="6">
    <source>
        <dbReference type="ARBA" id="ARBA00011245"/>
    </source>
</evidence>
<keyword evidence="27" id="KW-1185">Reference proteome</keyword>
<keyword evidence="10 23" id="KW-0436">Ligase</keyword>
<dbReference type="EC" id="6.3.2.12" evidence="7"/>
<dbReference type="GO" id="GO:0046656">
    <property type="term" value="P:folic acid biosynthetic process"/>
    <property type="evidence" value="ECO:0007669"/>
    <property type="project" value="UniProtKB-KW"/>
</dbReference>
<evidence type="ECO:0000313" key="26">
    <source>
        <dbReference type="EMBL" id="TDR15167.1"/>
    </source>
</evidence>
<comment type="subunit">
    <text evidence="6">Monomer.</text>
</comment>
<evidence type="ECO:0000256" key="18">
    <source>
        <dbReference type="ARBA" id="ARBA00032510"/>
    </source>
</evidence>
<evidence type="ECO:0000256" key="2">
    <source>
        <dbReference type="ARBA" id="ARBA00002714"/>
    </source>
</evidence>
<comment type="catalytic activity">
    <reaction evidence="22">
        <text>7,8-dihydropteroate + L-glutamate + ATP = 7,8-dihydrofolate + ADP + phosphate + H(+)</text>
        <dbReference type="Rhea" id="RHEA:23584"/>
        <dbReference type="ChEBI" id="CHEBI:15378"/>
        <dbReference type="ChEBI" id="CHEBI:17839"/>
        <dbReference type="ChEBI" id="CHEBI:29985"/>
        <dbReference type="ChEBI" id="CHEBI:30616"/>
        <dbReference type="ChEBI" id="CHEBI:43474"/>
        <dbReference type="ChEBI" id="CHEBI:57451"/>
        <dbReference type="ChEBI" id="CHEBI:456216"/>
        <dbReference type="EC" id="6.3.2.12"/>
    </reaction>
</comment>
<evidence type="ECO:0000256" key="5">
    <source>
        <dbReference type="ARBA" id="ARBA00008276"/>
    </source>
</evidence>